<dbReference type="InterPro" id="IPR003103">
    <property type="entry name" value="BAG_domain"/>
</dbReference>
<gene>
    <name evidence="5" type="ORF">OC846_000291</name>
</gene>
<protein>
    <recommendedName>
        <fullName evidence="7">BAG domain-containing protein</fullName>
    </recommendedName>
</protein>
<evidence type="ECO:0008006" key="7">
    <source>
        <dbReference type="Google" id="ProtNLM"/>
    </source>
</evidence>
<dbReference type="Gene3D" id="3.10.20.90">
    <property type="entry name" value="Phosphatidylinositol 3-kinase Catalytic Subunit, Chain A, domain 1"/>
    <property type="match status" value="1"/>
</dbReference>
<sequence>MSWFSSQFNRWSEAAREGAAAVEIRHLQVIWGKEHLHIDLPKAVQPPTLRNLKDQLANVTAVPVQQQKLIHQGLLLKDDRTPLGAYGIREGSKITLIGTAGGVNVSTGPGAGTDGAPPPPGRLAAEEAERARRARDEDQSEDGLLRRIDQTLKGVTEDLLPEILQLEGEIARSRGAAASSDSKATPTPTTSAAPPPPQPGSAPSSSAQAPTDSPQKQASSLDSKQLSALHRKLSELLLRALLALDTVPVNSDNIRTARKAAVRQIQAYLDRVDQAWELYKSAGTASSVAQL</sequence>
<organism evidence="5 6">
    <name type="scientific">Tilletia horrida</name>
    <dbReference type="NCBI Taxonomy" id="155126"/>
    <lineage>
        <taxon>Eukaryota</taxon>
        <taxon>Fungi</taxon>
        <taxon>Dikarya</taxon>
        <taxon>Basidiomycota</taxon>
        <taxon>Ustilaginomycotina</taxon>
        <taxon>Exobasidiomycetes</taxon>
        <taxon>Tilletiales</taxon>
        <taxon>Tilletiaceae</taxon>
        <taxon>Tilletia</taxon>
    </lineage>
</organism>
<dbReference type="Gene3D" id="1.20.58.120">
    <property type="entry name" value="BAG domain"/>
    <property type="match status" value="1"/>
</dbReference>
<dbReference type="PANTHER" id="PTHR12329:SF16">
    <property type="entry name" value="BAG FAMILY MOLECULAR CHAPERONE REGULATOR 1"/>
    <property type="match status" value="1"/>
</dbReference>
<feature type="region of interest" description="Disordered" evidence="2">
    <location>
        <begin position="172"/>
        <end position="224"/>
    </location>
</feature>
<dbReference type="InterPro" id="IPR029071">
    <property type="entry name" value="Ubiquitin-like_domsf"/>
</dbReference>
<feature type="compositionally biased region" description="Low complexity" evidence="2">
    <location>
        <begin position="173"/>
        <end position="192"/>
    </location>
</feature>
<dbReference type="GO" id="GO:0016020">
    <property type="term" value="C:membrane"/>
    <property type="evidence" value="ECO:0007669"/>
    <property type="project" value="TreeGrafter"/>
</dbReference>
<comment type="caution">
    <text evidence="5">The sequence shown here is derived from an EMBL/GenBank/DDBJ whole genome shotgun (WGS) entry which is preliminary data.</text>
</comment>
<keyword evidence="1" id="KW-0143">Chaperone</keyword>
<dbReference type="GO" id="GO:0051087">
    <property type="term" value="F:protein-folding chaperone binding"/>
    <property type="evidence" value="ECO:0007669"/>
    <property type="project" value="InterPro"/>
</dbReference>
<proteinExistence type="predicted"/>
<evidence type="ECO:0000313" key="6">
    <source>
        <dbReference type="Proteomes" id="UP001176517"/>
    </source>
</evidence>
<feature type="compositionally biased region" description="Basic and acidic residues" evidence="2">
    <location>
        <begin position="124"/>
        <end position="145"/>
    </location>
</feature>
<dbReference type="EMBL" id="JAPDMZ010000003">
    <property type="protein sequence ID" value="KAK0557724.1"/>
    <property type="molecule type" value="Genomic_DNA"/>
</dbReference>
<dbReference type="Pfam" id="PF00240">
    <property type="entry name" value="ubiquitin"/>
    <property type="match status" value="1"/>
</dbReference>
<feature type="region of interest" description="Disordered" evidence="2">
    <location>
        <begin position="105"/>
        <end position="145"/>
    </location>
</feature>
<dbReference type="SMART" id="SM00213">
    <property type="entry name" value="UBQ"/>
    <property type="match status" value="1"/>
</dbReference>
<dbReference type="PANTHER" id="PTHR12329">
    <property type="entry name" value="BCL2-ASSOCIATED ATHANOGENE"/>
    <property type="match status" value="1"/>
</dbReference>
<dbReference type="GO" id="GO:0005829">
    <property type="term" value="C:cytosol"/>
    <property type="evidence" value="ECO:0007669"/>
    <property type="project" value="TreeGrafter"/>
</dbReference>
<accession>A0AAN6JX61</accession>
<dbReference type="SUPFAM" id="SSF54236">
    <property type="entry name" value="Ubiquitin-like"/>
    <property type="match status" value="1"/>
</dbReference>
<dbReference type="Pfam" id="PF02179">
    <property type="entry name" value="BAG"/>
    <property type="match status" value="1"/>
</dbReference>
<feature type="domain" description="BAG" evidence="4">
    <location>
        <begin position="215"/>
        <end position="276"/>
    </location>
</feature>
<evidence type="ECO:0000256" key="2">
    <source>
        <dbReference type="SAM" id="MobiDB-lite"/>
    </source>
</evidence>
<dbReference type="Proteomes" id="UP001176517">
    <property type="component" value="Unassembled WGS sequence"/>
</dbReference>
<dbReference type="AlphaFoldDB" id="A0AAN6JX61"/>
<dbReference type="GO" id="GO:0050821">
    <property type="term" value="P:protein stabilization"/>
    <property type="evidence" value="ECO:0007669"/>
    <property type="project" value="TreeGrafter"/>
</dbReference>
<keyword evidence="6" id="KW-1185">Reference proteome</keyword>
<dbReference type="SUPFAM" id="SSF63491">
    <property type="entry name" value="BAG domain"/>
    <property type="match status" value="1"/>
</dbReference>
<evidence type="ECO:0000256" key="1">
    <source>
        <dbReference type="ARBA" id="ARBA00023186"/>
    </source>
</evidence>
<feature type="domain" description="Ubiquitin-like" evidence="3">
    <location>
        <begin position="48"/>
        <end position="97"/>
    </location>
</feature>
<evidence type="ECO:0000259" key="4">
    <source>
        <dbReference type="PROSITE" id="PS51035"/>
    </source>
</evidence>
<dbReference type="PROSITE" id="PS51035">
    <property type="entry name" value="BAG"/>
    <property type="match status" value="1"/>
</dbReference>
<dbReference type="InterPro" id="IPR000626">
    <property type="entry name" value="Ubiquitin-like_dom"/>
</dbReference>
<evidence type="ECO:0000259" key="3">
    <source>
        <dbReference type="PROSITE" id="PS50053"/>
    </source>
</evidence>
<evidence type="ECO:0000313" key="5">
    <source>
        <dbReference type="EMBL" id="KAK0557724.1"/>
    </source>
</evidence>
<feature type="compositionally biased region" description="Low complexity" evidence="2">
    <location>
        <begin position="201"/>
        <end position="214"/>
    </location>
</feature>
<reference evidence="5" key="1">
    <citation type="journal article" date="2023" name="PhytoFront">
        <title>Draft Genome Resources of Seven Strains of Tilletia horrida, Causal Agent of Kernel Smut of Rice.</title>
        <authorList>
            <person name="Khanal S."/>
            <person name="Antony Babu S."/>
            <person name="Zhou X.G."/>
        </authorList>
    </citation>
    <scope>NUCLEOTIDE SEQUENCE</scope>
    <source>
        <strain evidence="5">TX6</strain>
    </source>
</reference>
<dbReference type="PROSITE" id="PS50053">
    <property type="entry name" value="UBIQUITIN_2"/>
    <property type="match status" value="1"/>
</dbReference>
<dbReference type="InterPro" id="IPR036533">
    <property type="entry name" value="BAG_dom_sf"/>
</dbReference>
<name>A0AAN6JX61_9BASI</name>
<feature type="compositionally biased region" description="Polar residues" evidence="2">
    <location>
        <begin position="215"/>
        <end position="224"/>
    </location>
</feature>
<dbReference type="GO" id="GO:0005634">
    <property type="term" value="C:nucleus"/>
    <property type="evidence" value="ECO:0007669"/>
    <property type="project" value="TreeGrafter"/>
</dbReference>
<dbReference type="GO" id="GO:0000774">
    <property type="term" value="F:adenyl-nucleotide exchange factor activity"/>
    <property type="evidence" value="ECO:0007669"/>
    <property type="project" value="TreeGrafter"/>
</dbReference>
<dbReference type="InterPro" id="IPR039773">
    <property type="entry name" value="BAG_chaperone_regulator"/>
</dbReference>